<evidence type="ECO:0000313" key="4">
    <source>
        <dbReference type="Proteomes" id="UP000886595"/>
    </source>
</evidence>
<evidence type="ECO:0000313" key="3">
    <source>
        <dbReference type="EMBL" id="KAG2322905.1"/>
    </source>
</evidence>
<dbReference type="EMBL" id="JAAMPC010000003">
    <property type="protein sequence ID" value="KAG2322905.1"/>
    <property type="molecule type" value="Genomic_DNA"/>
</dbReference>
<proteinExistence type="predicted"/>
<feature type="chain" id="PRO_5036459959" evidence="2">
    <location>
        <begin position="17"/>
        <end position="182"/>
    </location>
</feature>
<evidence type="ECO:0000256" key="2">
    <source>
        <dbReference type="SAM" id="SignalP"/>
    </source>
</evidence>
<reference evidence="3 4" key="1">
    <citation type="submission" date="2020-02" db="EMBL/GenBank/DDBJ databases">
        <authorList>
            <person name="Ma Q."/>
            <person name="Huang Y."/>
            <person name="Song X."/>
            <person name="Pei D."/>
        </authorList>
    </citation>
    <scope>NUCLEOTIDE SEQUENCE [LARGE SCALE GENOMIC DNA]</scope>
    <source>
        <strain evidence="3">Sxm20200214</strain>
        <tissue evidence="3">Leaf</tissue>
    </source>
</reference>
<dbReference type="Proteomes" id="UP000886595">
    <property type="component" value="Unassembled WGS sequence"/>
</dbReference>
<keyword evidence="4" id="KW-1185">Reference proteome</keyword>
<gene>
    <name evidence="3" type="ORF">Bca52824_016118</name>
</gene>
<protein>
    <submittedName>
        <fullName evidence="3">Uncharacterized protein</fullName>
    </submittedName>
</protein>
<accession>A0A8X7W5U1</accession>
<keyword evidence="2" id="KW-0732">Signal</keyword>
<sequence>MLLCSFLGPLISGTSSVVVGQAGTHPTPSEGESTVLRARQLPLDRRQVDILVGNMSGSAADYSFAAYQEAAKVMSAKRGSVSRTVSRDDVVVTGSFRATVVKREPTSSSQGRKTRGGGVMTRASHQSADMGCSVGTLATALTNLNLSVFPRDGTILPVGDTSEVIQVLQGGLLRISPCWTQK</sequence>
<feature type="signal peptide" evidence="2">
    <location>
        <begin position="1"/>
        <end position="16"/>
    </location>
</feature>
<evidence type="ECO:0000256" key="1">
    <source>
        <dbReference type="SAM" id="MobiDB-lite"/>
    </source>
</evidence>
<dbReference type="AlphaFoldDB" id="A0A8X7W5U1"/>
<feature type="region of interest" description="Disordered" evidence="1">
    <location>
        <begin position="104"/>
        <end position="125"/>
    </location>
</feature>
<name>A0A8X7W5U1_BRACI</name>
<organism evidence="3 4">
    <name type="scientific">Brassica carinata</name>
    <name type="common">Ethiopian mustard</name>
    <name type="synonym">Abyssinian cabbage</name>
    <dbReference type="NCBI Taxonomy" id="52824"/>
    <lineage>
        <taxon>Eukaryota</taxon>
        <taxon>Viridiplantae</taxon>
        <taxon>Streptophyta</taxon>
        <taxon>Embryophyta</taxon>
        <taxon>Tracheophyta</taxon>
        <taxon>Spermatophyta</taxon>
        <taxon>Magnoliopsida</taxon>
        <taxon>eudicotyledons</taxon>
        <taxon>Gunneridae</taxon>
        <taxon>Pentapetalae</taxon>
        <taxon>rosids</taxon>
        <taxon>malvids</taxon>
        <taxon>Brassicales</taxon>
        <taxon>Brassicaceae</taxon>
        <taxon>Brassiceae</taxon>
        <taxon>Brassica</taxon>
    </lineage>
</organism>
<comment type="caution">
    <text evidence="3">The sequence shown here is derived from an EMBL/GenBank/DDBJ whole genome shotgun (WGS) entry which is preliminary data.</text>
</comment>